<dbReference type="Pfam" id="PF07648">
    <property type="entry name" value="Kazal_2"/>
    <property type="match status" value="2"/>
</dbReference>
<dbReference type="GO" id="GO:0008191">
    <property type="term" value="F:metalloendopeptidase inhibitor activity"/>
    <property type="evidence" value="ECO:0007669"/>
    <property type="project" value="InterPro"/>
</dbReference>
<evidence type="ECO:0000259" key="1">
    <source>
        <dbReference type="PROSITE" id="PS51465"/>
    </source>
</evidence>
<dbReference type="CDD" id="cd00104">
    <property type="entry name" value="KAZAL_FS"/>
    <property type="match status" value="1"/>
</dbReference>
<accession>A0A8J2KNN0</accession>
<name>A0A8J2KNN0_9HEXA</name>
<comment type="caution">
    <text evidence="2">The sequence shown here is derived from an EMBL/GenBank/DDBJ whole genome shotgun (WGS) entry which is preliminary data.</text>
</comment>
<organism evidence="2 3">
    <name type="scientific">Allacma fusca</name>
    <dbReference type="NCBI Taxonomy" id="39272"/>
    <lineage>
        <taxon>Eukaryota</taxon>
        <taxon>Metazoa</taxon>
        <taxon>Ecdysozoa</taxon>
        <taxon>Arthropoda</taxon>
        <taxon>Hexapoda</taxon>
        <taxon>Collembola</taxon>
        <taxon>Symphypleona</taxon>
        <taxon>Sminthuridae</taxon>
        <taxon>Allacma</taxon>
    </lineage>
</organism>
<dbReference type="Proteomes" id="UP000708208">
    <property type="component" value="Unassembled WGS sequence"/>
</dbReference>
<reference evidence="2" key="1">
    <citation type="submission" date="2021-06" db="EMBL/GenBank/DDBJ databases">
        <authorList>
            <person name="Hodson N. C."/>
            <person name="Mongue J. A."/>
            <person name="Jaron S. K."/>
        </authorList>
    </citation>
    <scope>NUCLEOTIDE SEQUENCE</scope>
</reference>
<dbReference type="InterPro" id="IPR039016">
    <property type="entry name" value="RECK"/>
</dbReference>
<feature type="non-terminal residue" evidence="2">
    <location>
        <position position="221"/>
    </location>
</feature>
<dbReference type="AlphaFoldDB" id="A0A8J2KNN0"/>
<dbReference type="GO" id="GO:0030198">
    <property type="term" value="P:extracellular matrix organization"/>
    <property type="evidence" value="ECO:0007669"/>
    <property type="project" value="TreeGrafter"/>
</dbReference>
<keyword evidence="3" id="KW-1185">Reference proteome</keyword>
<dbReference type="GO" id="GO:0005886">
    <property type="term" value="C:plasma membrane"/>
    <property type="evidence" value="ECO:0007669"/>
    <property type="project" value="TreeGrafter"/>
</dbReference>
<feature type="domain" description="Kazal-like" evidence="1">
    <location>
        <begin position="86"/>
        <end position="130"/>
    </location>
</feature>
<dbReference type="InterPro" id="IPR002350">
    <property type="entry name" value="Kazal_dom"/>
</dbReference>
<proteinExistence type="predicted"/>
<evidence type="ECO:0000313" key="3">
    <source>
        <dbReference type="Proteomes" id="UP000708208"/>
    </source>
</evidence>
<dbReference type="PANTHER" id="PTHR13487:SF3">
    <property type="entry name" value="REVERSION-INDUCING CYSTEINE-RICH PROTEIN WITH KAZAL MOTIFS"/>
    <property type="match status" value="1"/>
</dbReference>
<evidence type="ECO:0000313" key="2">
    <source>
        <dbReference type="EMBL" id="CAG7819712.1"/>
    </source>
</evidence>
<dbReference type="SMART" id="SM00280">
    <property type="entry name" value="KAZAL"/>
    <property type="match status" value="2"/>
</dbReference>
<sequence length="221" mass="23956">MDIDIFPGECTSRDPCDGVSCGNGRRCIRTKRICLLPLSRRCRQFQCVPLKCEESWHKSPRPVCDTSGRQHRNMCSLTTHGSMLAYPSPCLRTGCSHEGPVCGIDGETYSSECAAEARGIPKDYNGPCRFIGLGDGAHLEPGCLDRVECPELPPNCIGVTPSGACCPICGGILRVIYSPTQVLQLAETTDDQLITIEEITDRLNSLIQTAQCRAGAYLGFG</sequence>
<gene>
    <name evidence="2" type="ORF">AFUS01_LOCUS30142</name>
</gene>
<dbReference type="PROSITE" id="PS51465">
    <property type="entry name" value="KAZAL_2"/>
    <property type="match status" value="1"/>
</dbReference>
<dbReference type="EMBL" id="CAJVCH010457487">
    <property type="protein sequence ID" value="CAG7819712.1"/>
    <property type="molecule type" value="Genomic_DNA"/>
</dbReference>
<dbReference type="OrthoDB" id="5956770at2759"/>
<protein>
    <recommendedName>
        <fullName evidence="1">Kazal-like domain-containing protein</fullName>
    </recommendedName>
</protein>
<dbReference type="PANTHER" id="PTHR13487">
    <property type="entry name" value="SERINE PROTEASE INHIBITOR"/>
    <property type="match status" value="1"/>
</dbReference>